<proteinExistence type="predicted"/>
<keyword evidence="3" id="KW-1185">Reference proteome</keyword>
<organism evidence="2 3">
    <name type="scientific">Dillenia turbinata</name>
    <dbReference type="NCBI Taxonomy" id="194707"/>
    <lineage>
        <taxon>Eukaryota</taxon>
        <taxon>Viridiplantae</taxon>
        <taxon>Streptophyta</taxon>
        <taxon>Embryophyta</taxon>
        <taxon>Tracheophyta</taxon>
        <taxon>Spermatophyta</taxon>
        <taxon>Magnoliopsida</taxon>
        <taxon>eudicotyledons</taxon>
        <taxon>Gunneridae</taxon>
        <taxon>Pentapetalae</taxon>
        <taxon>Dilleniales</taxon>
        <taxon>Dilleniaceae</taxon>
        <taxon>Dillenia</taxon>
    </lineage>
</organism>
<protein>
    <submittedName>
        <fullName evidence="2">Uncharacterized protein</fullName>
    </submittedName>
</protein>
<keyword evidence="1" id="KW-1133">Transmembrane helix</keyword>
<keyword evidence="1" id="KW-0472">Membrane</keyword>
<dbReference type="EMBL" id="JBAMMX010000006">
    <property type="protein sequence ID" value="KAK6938242.1"/>
    <property type="molecule type" value="Genomic_DNA"/>
</dbReference>
<dbReference type="PANTHER" id="PTHR33237">
    <property type="entry name" value="F2P16.13 PROTEIN-RELATED"/>
    <property type="match status" value="1"/>
</dbReference>
<evidence type="ECO:0000256" key="1">
    <source>
        <dbReference type="SAM" id="Phobius"/>
    </source>
</evidence>
<reference evidence="2 3" key="1">
    <citation type="submission" date="2023-12" db="EMBL/GenBank/DDBJ databases">
        <title>A high-quality genome assembly for Dillenia turbinata (Dilleniales).</title>
        <authorList>
            <person name="Chanderbali A."/>
        </authorList>
    </citation>
    <scope>NUCLEOTIDE SEQUENCE [LARGE SCALE GENOMIC DNA]</scope>
    <source>
        <strain evidence="2">LSX21</strain>
        <tissue evidence="2">Leaf</tissue>
    </source>
</reference>
<sequence>MARPLPLTLTHQPSIASQPIFAAISLLILSALAVFMCASHSRKLRNWVACYTPDHDDHDPVIQLNINNQKQVNVNNQEQEVSIWQKNILMGGKCQIPDFSGVIVYDSAGNIVTPAKSAQAMWQAEYDVI</sequence>
<keyword evidence="1" id="KW-0812">Transmembrane</keyword>
<dbReference type="PANTHER" id="PTHR33237:SF4">
    <property type="entry name" value="F14O23.12"/>
    <property type="match status" value="1"/>
</dbReference>
<evidence type="ECO:0000313" key="3">
    <source>
        <dbReference type="Proteomes" id="UP001370490"/>
    </source>
</evidence>
<accession>A0AAN8VYT3</accession>
<gene>
    <name evidence="2" type="ORF">RJ641_031750</name>
</gene>
<feature type="transmembrane region" description="Helical" evidence="1">
    <location>
        <begin position="20"/>
        <end position="38"/>
    </location>
</feature>
<name>A0AAN8VYT3_9MAGN</name>
<dbReference type="AlphaFoldDB" id="A0AAN8VYT3"/>
<dbReference type="Proteomes" id="UP001370490">
    <property type="component" value="Unassembled WGS sequence"/>
</dbReference>
<evidence type="ECO:0000313" key="2">
    <source>
        <dbReference type="EMBL" id="KAK6938242.1"/>
    </source>
</evidence>
<comment type="caution">
    <text evidence="2">The sequence shown here is derived from an EMBL/GenBank/DDBJ whole genome shotgun (WGS) entry which is preliminary data.</text>
</comment>